<gene>
    <name evidence="8" type="ORF">C4D60_Mb03t04310</name>
</gene>
<organism evidence="8 9">
    <name type="scientific">Musa balbisiana</name>
    <name type="common">Banana</name>
    <dbReference type="NCBI Taxonomy" id="52838"/>
    <lineage>
        <taxon>Eukaryota</taxon>
        <taxon>Viridiplantae</taxon>
        <taxon>Streptophyta</taxon>
        <taxon>Embryophyta</taxon>
        <taxon>Tracheophyta</taxon>
        <taxon>Spermatophyta</taxon>
        <taxon>Magnoliopsida</taxon>
        <taxon>Liliopsida</taxon>
        <taxon>Zingiberales</taxon>
        <taxon>Musaceae</taxon>
        <taxon>Musa</taxon>
    </lineage>
</organism>
<protein>
    <recommendedName>
        <fullName evidence="6">Epidermal patterning factor-like protein</fullName>
    </recommendedName>
</protein>
<dbReference type="Proteomes" id="UP000317650">
    <property type="component" value="Chromosome 3"/>
</dbReference>
<dbReference type="EMBL" id="PYDT01000006">
    <property type="protein sequence ID" value="THU57512.1"/>
    <property type="molecule type" value="Genomic_DNA"/>
</dbReference>
<accession>A0A4S8J9V7</accession>
<keyword evidence="3 6" id="KW-0964">Secreted</keyword>
<dbReference type="PANTHER" id="PTHR33109">
    <property type="entry name" value="EPIDERMAL PATTERNING FACTOR-LIKE PROTEIN 4"/>
    <property type="match status" value="1"/>
</dbReference>
<comment type="similarity">
    <text evidence="2 6">Belongs to the plant cysteine rich small secretory peptide family. Epidermal patterning factor subfamily.</text>
</comment>
<evidence type="ECO:0000256" key="4">
    <source>
        <dbReference type="ARBA" id="ARBA00022729"/>
    </source>
</evidence>
<evidence type="ECO:0000256" key="2">
    <source>
        <dbReference type="ARBA" id="ARBA00008127"/>
    </source>
</evidence>
<keyword evidence="6" id="KW-0217">Developmental protein</keyword>
<reference evidence="8 9" key="1">
    <citation type="journal article" date="2019" name="Nat. Plants">
        <title>Genome sequencing of Musa balbisiana reveals subgenome evolution and function divergence in polyploid bananas.</title>
        <authorList>
            <person name="Yao X."/>
        </authorList>
    </citation>
    <scope>NUCLEOTIDE SEQUENCE [LARGE SCALE GENOMIC DNA]</scope>
    <source>
        <strain evidence="9">cv. DH-PKW</strain>
        <tissue evidence="8">Leaves</tissue>
    </source>
</reference>
<evidence type="ECO:0000256" key="7">
    <source>
        <dbReference type="SAM" id="Phobius"/>
    </source>
</evidence>
<feature type="chain" id="PRO_5027157410" description="Epidermal patterning factor-like protein" evidence="6">
    <location>
        <begin position="26"/>
        <end position="155"/>
    </location>
</feature>
<evidence type="ECO:0000313" key="9">
    <source>
        <dbReference type="Proteomes" id="UP000317650"/>
    </source>
</evidence>
<keyword evidence="9" id="KW-1185">Reference proteome</keyword>
<comment type="function">
    <text evidence="6">Controls stomatal patterning.</text>
</comment>
<dbReference type="STRING" id="52838.A0A4S8J9V7"/>
<evidence type="ECO:0000256" key="5">
    <source>
        <dbReference type="ARBA" id="ARBA00023157"/>
    </source>
</evidence>
<dbReference type="AlphaFoldDB" id="A0A4S8J9V7"/>
<evidence type="ECO:0000256" key="1">
    <source>
        <dbReference type="ARBA" id="ARBA00004613"/>
    </source>
</evidence>
<name>A0A4S8J9V7_MUSBA</name>
<keyword evidence="7" id="KW-1133">Transmembrane helix</keyword>
<feature type="transmembrane region" description="Helical" evidence="7">
    <location>
        <begin position="33"/>
        <end position="54"/>
    </location>
</feature>
<dbReference type="InterPro" id="IPR039455">
    <property type="entry name" value="EPFL"/>
</dbReference>
<evidence type="ECO:0000313" key="8">
    <source>
        <dbReference type="EMBL" id="THU57512.1"/>
    </source>
</evidence>
<keyword evidence="5" id="KW-1015">Disulfide bond</keyword>
<dbReference type="GO" id="GO:0005576">
    <property type="term" value="C:extracellular region"/>
    <property type="evidence" value="ECO:0007669"/>
    <property type="project" value="UniProtKB-SubCell"/>
</dbReference>
<dbReference type="PANTHER" id="PTHR33109:SF6">
    <property type="entry name" value="EPIDERMAL PATTERNING FACTOR-LIKE PROTEIN 7-RELATED"/>
    <property type="match status" value="1"/>
</dbReference>
<keyword evidence="7" id="KW-0472">Membrane</keyword>
<evidence type="ECO:0000256" key="3">
    <source>
        <dbReference type="ARBA" id="ARBA00022525"/>
    </source>
</evidence>
<evidence type="ECO:0000256" key="6">
    <source>
        <dbReference type="RuleBase" id="RU367102"/>
    </source>
</evidence>
<comment type="caution">
    <text evidence="8">The sequence shown here is derived from an EMBL/GenBank/DDBJ whole genome shotgun (WGS) entry which is preliminary data.</text>
</comment>
<proteinExistence type="inferred from homology"/>
<dbReference type="GO" id="GO:0010052">
    <property type="term" value="P:guard cell differentiation"/>
    <property type="evidence" value="ECO:0007669"/>
    <property type="project" value="UniProtKB-UniRule"/>
</dbReference>
<keyword evidence="4 6" id="KW-0732">Signal</keyword>
<keyword evidence="7" id="KW-0812">Transmembrane</keyword>
<dbReference type="Pfam" id="PF17181">
    <property type="entry name" value="EPF"/>
    <property type="match status" value="1"/>
</dbReference>
<comment type="subcellular location">
    <subcellularLocation>
        <location evidence="1 6">Secreted</location>
    </subcellularLocation>
</comment>
<feature type="signal peptide" evidence="6">
    <location>
        <begin position="1"/>
        <end position="25"/>
    </location>
</feature>
<sequence length="155" mass="16774">MKKCTPSWGMCLLGALFLLSALCAGLRPTPGKASQAALFLFAFFLWLETVLLSADAMTAASDDRDNRRKAQDDLISKRDLMATMLFMVGTQETGGDGIFKGLYASGSSLPDCSHACGPCFPCKRVMVIFKCSLAESCPVGYRCTCDGKYYHVPSN</sequence>